<feature type="compositionally biased region" description="Polar residues" evidence="1">
    <location>
        <begin position="125"/>
        <end position="148"/>
    </location>
</feature>
<dbReference type="AlphaFoldDB" id="A0A4C1T7H7"/>
<comment type="caution">
    <text evidence="2">The sequence shown here is derived from an EMBL/GenBank/DDBJ whole genome shotgun (WGS) entry which is preliminary data.</text>
</comment>
<organism evidence="2 3">
    <name type="scientific">Eumeta variegata</name>
    <name type="common">Bagworm moth</name>
    <name type="synonym">Eumeta japonica</name>
    <dbReference type="NCBI Taxonomy" id="151549"/>
    <lineage>
        <taxon>Eukaryota</taxon>
        <taxon>Metazoa</taxon>
        <taxon>Ecdysozoa</taxon>
        <taxon>Arthropoda</taxon>
        <taxon>Hexapoda</taxon>
        <taxon>Insecta</taxon>
        <taxon>Pterygota</taxon>
        <taxon>Neoptera</taxon>
        <taxon>Endopterygota</taxon>
        <taxon>Lepidoptera</taxon>
        <taxon>Glossata</taxon>
        <taxon>Ditrysia</taxon>
        <taxon>Tineoidea</taxon>
        <taxon>Psychidae</taxon>
        <taxon>Oiketicinae</taxon>
        <taxon>Eumeta</taxon>
    </lineage>
</organism>
<protein>
    <submittedName>
        <fullName evidence="2">Uncharacterized protein</fullName>
    </submittedName>
</protein>
<evidence type="ECO:0000256" key="1">
    <source>
        <dbReference type="SAM" id="MobiDB-lite"/>
    </source>
</evidence>
<accession>A0A4C1T7H7</accession>
<reference evidence="2 3" key="1">
    <citation type="journal article" date="2019" name="Commun. Biol.">
        <title>The bagworm genome reveals a unique fibroin gene that provides high tensile strength.</title>
        <authorList>
            <person name="Kono N."/>
            <person name="Nakamura H."/>
            <person name="Ohtoshi R."/>
            <person name="Tomita M."/>
            <person name="Numata K."/>
            <person name="Arakawa K."/>
        </authorList>
    </citation>
    <scope>NUCLEOTIDE SEQUENCE [LARGE SCALE GENOMIC DNA]</scope>
</reference>
<gene>
    <name evidence="2" type="ORF">EVAR_73806_1</name>
</gene>
<keyword evidence="3" id="KW-1185">Reference proteome</keyword>
<feature type="region of interest" description="Disordered" evidence="1">
    <location>
        <begin position="110"/>
        <end position="148"/>
    </location>
</feature>
<sequence>MLEEIRNFVPSVHLSPLGVVVVGGCKSQCAQFAVVILAHLAPHIEIAGSDHNVIILEAIPYRVGGVEERRMTRQVNLQEIKLTNLSPSPTRAFGRYHGVMKVAAVAAKERENKESVEANKETLWATKNSTMMSAKSDPYNSDACSDSR</sequence>
<name>A0A4C1T7H7_EUMVA</name>
<feature type="compositionally biased region" description="Basic and acidic residues" evidence="1">
    <location>
        <begin position="110"/>
        <end position="120"/>
    </location>
</feature>
<evidence type="ECO:0000313" key="2">
    <source>
        <dbReference type="EMBL" id="GBP09428.1"/>
    </source>
</evidence>
<evidence type="ECO:0000313" key="3">
    <source>
        <dbReference type="Proteomes" id="UP000299102"/>
    </source>
</evidence>
<proteinExistence type="predicted"/>
<dbReference type="PROSITE" id="PS51257">
    <property type="entry name" value="PROKAR_LIPOPROTEIN"/>
    <property type="match status" value="1"/>
</dbReference>
<dbReference type="EMBL" id="BGZK01004521">
    <property type="protein sequence ID" value="GBP09428.1"/>
    <property type="molecule type" value="Genomic_DNA"/>
</dbReference>
<dbReference type="Proteomes" id="UP000299102">
    <property type="component" value="Unassembled WGS sequence"/>
</dbReference>